<protein>
    <submittedName>
        <fullName evidence="1">Uncharacterized protein</fullName>
    </submittedName>
</protein>
<dbReference type="AlphaFoldDB" id="A0A1Y1NAT2"/>
<proteinExistence type="predicted"/>
<sequence>MKRKKAKAVLEIVALDCQFMDYCILFYTVCIRRRIHTVYFGRFVLDWAAEKKYDGCRGVCNRIDMMDIGGEKGRITLLYDTPYRWMLLFLKQYDTDDRPGRLE</sequence>
<reference evidence="1" key="1">
    <citation type="journal article" date="2016" name="Sci. Rep.">
        <title>Molecular characterization of firefly nuptial gifts: a multi-omics approach sheds light on postcopulatory sexual selection.</title>
        <authorList>
            <person name="Al-Wathiqui N."/>
            <person name="Fallon T.R."/>
            <person name="South A."/>
            <person name="Weng J.K."/>
            <person name="Lewis S.M."/>
        </authorList>
    </citation>
    <scope>NUCLEOTIDE SEQUENCE</scope>
</reference>
<accession>A0A1Y1NAT2</accession>
<organism evidence="1">
    <name type="scientific">Photinus pyralis</name>
    <name type="common">Common eastern firefly</name>
    <name type="synonym">Lampyris pyralis</name>
    <dbReference type="NCBI Taxonomy" id="7054"/>
    <lineage>
        <taxon>Eukaryota</taxon>
        <taxon>Metazoa</taxon>
        <taxon>Ecdysozoa</taxon>
        <taxon>Arthropoda</taxon>
        <taxon>Hexapoda</taxon>
        <taxon>Insecta</taxon>
        <taxon>Pterygota</taxon>
        <taxon>Neoptera</taxon>
        <taxon>Endopterygota</taxon>
        <taxon>Coleoptera</taxon>
        <taxon>Polyphaga</taxon>
        <taxon>Elateriformia</taxon>
        <taxon>Elateroidea</taxon>
        <taxon>Lampyridae</taxon>
        <taxon>Lampyrinae</taxon>
        <taxon>Photinus</taxon>
    </lineage>
</organism>
<dbReference type="EMBL" id="GEZM01010577">
    <property type="protein sequence ID" value="JAV93990.1"/>
    <property type="molecule type" value="Transcribed_RNA"/>
</dbReference>
<evidence type="ECO:0000313" key="1">
    <source>
        <dbReference type="EMBL" id="JAV93990.1"/>
    </source>
</evidence>
<name>A0A1Y1NAT2_PHOPY</name>